<evidence type="ECO:0000313" key="1">
    <source>
        <dbReference type="EMBL" id="MTJ03988.1"/>
    </source>
</evidence>
<evidence type="ECO:0000313" key="2">
    <source>
        <dbReference type="Proteomes" id="UP000483078"/>
    </source>
</evidence>
<accession>A0A7C9HKQ9</accession>
<gene>
    <name evidence="1" type="ORF">FH759_04725</name>
</gene>
<comment type="caution">
    <text evidence="1">The sequence shown here is derived from an EMBL/GenBank/DDBJ whole genome shotgun (WGS) entry which is preliminary data.</text>
</comment>
<dbReference type="AlphaFoldDB" id="A0A7C9HKQ9"/>
<sequence>MKWIGIIVTACIVIYYAYGIGYQQAVRHAPEYVAAKREQRIADEQFWREIDATPSARERVCEELFVKVEDILKSEALDQPYSGQRE</sequence>
<protein>
    <submittedName>
        <fullName evidence="1">Uncharacterized protein</fullName>
    </submittedName>
</protein>
<name>A0A7C9HKQ9_9RHOB</name>
<dbReference type="RefSeq" id="WP_273248568.1">
    <property type="nucleotide sequence ID" value="NZ_VENJ01000006.1"/>
</dbReference>
<reference evidence="1 2" key="1">
    <citation type="submission" date="2019-06" db="EMBL/GenBank/DDBJ databases">
        <title>Enrichment of Autotrophic Halophilic Microorganisms from Red Sea Brine Pool Using Microbial Electrosynthesis System.</title>
        <authorList>
            <person name="Alqahtani M.F."/>
            <person name="Bajracharya S."/>
            <person name="Katuri K.P."/>
            <person name="Ali M."/>
            <person name="Saikaly P.E."/>
        </authorList>
    </citation>
    <scope>NUCLEOTIDE SEQUENCE [LARGE SCALE GENOMIC DNA]</scope>
    <source>
        <strain evidence="1">MES6</strain>
    </source>
</reference>
<proteinExistence type="predicted"/>
<dbReference type="EMBL" id="VENJ01000006">
    <property type="protein sequence ID" value="MTJ03988.1"/>
    <property type="molecule type" value="Genomic_DNA"/>
</dbReference>
<dbReference type="Proteomes" id="UP000483078">
    <property type="component" value="Unassembled WGS sequence"/>
</dbReference>
<organism evidence="1 2">
    <name type="scientific">Sediminimonas qiaohouensis</name>
    <dbReference type="NCBI Taxonomy" id="552061"/>
    <lineage>
        <taxon>Bacteria</taxon>
        <taxon>Pseudomonadati</taxon>
        <taxon>Pseudomonadota</taxon>
        <taxon>Alphaproteobacteria</taxon>
        <taxon>Rhodobacterales</taxon>
        <taxon>Roseobacteraceae</taxon>
        <taxon>Sediminimonas</taxon>
    </lineage>
</organism>